<feature type="transmembrane region" description="Helical" evidence="7">
    <location>
        <begin position="88"/>
        <end position="111"/>
    </location>
</feature>
<evidence type="ECO:0000256" key="5">
    <source>
        <dbReference type="ARBA" id="ARBA00022989"/>
    </source>
</evidence>
<protein>
    <submittedName>
        <fullName evidence="8">Prolipoprotein diacylglyceryl transferase</fullName>
    </submittedName>
</protein>
<proteinExistence type="inferred from homology"/>
<feature type="transmembrane region" description="Helical" evidence="7">
    <location>
        <begin position="225"/>
        <end position="244"/>
    </location>
</feature>
<accession>A0ABX2GXP3</accession>
<keyword evidence="5 7" id="KW-1133">Transmembrane helix</keyword>
<evidence type="ECO:0000256" key="1">
    <source>
        <dbReference type="ARBA" id="ARBA00007150"/>
    </source>
</evidence>
<dbReference type="GO" id="GO:0016740">
    <property type="term" value="F:transferase activity"/>
    <property type="evidence" value="ECO:0007669"/>
    <property type="project" value="UniProtKB-KW"/>
</dbReference>
<keyword evidence="4 7" id="KW-0812">Transmembrane</keyword>
<dbReference type="EMBL" id="JAAWUZ010000028">
    <property type="protein sequence ID" value="NSG30359.1"/>
    <property type="molecule type" value="Genomic_DNA"/>
</dbReference>
<comment type="similarity">
    <text evidence="1">Belongs to the Lgt family.</text>
</comment>
<evidence type="ECO:0000313" key="9">
    <source>
        <dbReference type="Proteomes" id="UP000821846"/>
    </source>
</evidence>
<sequence>MHIYVEIYGHRIPTYGLLITIGVILANLIAIICMKRKYKKDCIEDFLIVEAYTMAGAFLGAKCLYLLVSYRDIDWENIFNIKYFNTLMQGGFVFYGGLIGGLIFIFLPGKIHKIEAEKYIEHYIFLIPFIHAFGRIGCFEAGCCYGIPYTGYGAVYFSEGSMAPPDIALFPVQIIEAFFEFIIAAYIYRCSDKLGSKKGLYEYLWLYSLLRFVLEFFRYDVNRGKIGFLSTSQIISLVIAIIVFEKKRKINNYGR</sequence>
<feature type="transmembrane region" description="Helical" evidence="7">
    <location>
        <begin position="168"/>
        <end position="188"/>
    </location>
</feature>
<dbReference type="InterPro" id="IPR001640">
    <property type="entry name" value="Lgt"/>
</dbReference>
<evidence type="ECO:0000256" key="2">
    <source>
        <dbReference type="ARBA" id="ARBA00022475"/>
    </source>
</evidence>
<organism evidence="8 9">
    <name type="scientific">Faecalicatena fissicatena</name>
    <dbReference type="NCBI Taxonomy" id="290055"/>
    <lineage>
        <taxon>Bacteria</taxon>
        <taxon>Bacillati</taxon>
        <taxon>Bacillota</taxon>
        <taxon>Clostridia</taxon>
        <taxon>Lachnospirales</taxon>
        <taxon>Lachnospiraceae</taxon>
        <taxon>Faecalicatena</taxon>
    </lineage>
</organism>
<gene>
    <name evidence="8" type="ORF">HFM93_08730</name>
</gene>
<dbReference type="PANTHER" id="PTHR30589">
    <property type="entry name" value="PROLIPOPROTEIN DIACYLGLYCERYL TRANSFERASE"/>
    <property type="match status" value="1"/>
</dbReference>
<feature type="transmembrane region" description="Helical" evidence="7">
    <location>
        <begin position="123"/>
        <end position="148"/>
    </location>
</feature>
<name>A0ABX2GXP3_9FIRM</name>
<keyword evidence="2" id="KW-1003">Cell membrane</keyword>
<evidence type="ECO:0000256" key="4">
    <source>
        <dbReference type="ARBA" id="ARBA00022692"/>
    </source>
</evidence>
<dbReference type="Proteomes" id="UP000821846">
    <property type="component" value="Unassembled WGS sequence"/>
</dbReference>
<comment type="caution">
    <text evidence="8">The sequence shown here is derived from an EMBL/GenBank/DDBJ whole genome shotgun (WGS) entry which is preliminary data.</text>
</comment>
<evidence type="ECO:0000313" key="8">
    <source>
        <dbReference type="EMBL" id="NSG30359.1"/>
    </source>
</evidence>
<feature type="transmembrane region" description="Helical" evidence="7">
    <location>
        <begin position="46"/>
        <end position="68"/>
    </location>
</feature>
<dbReference type="PANTHER" id="PTHR30589:SF0">
    <property type="entry name" value="PHOSPHATIDYLGLYCEROL--PROLIPOPROTEIN DIACYLGLYCERYL TRANSFERASE"/>
    <property type="match status" value="1"/>
</dbReference>
<dbReference type="Pfam" id="PF01790">
    <property type="entry name" value="LGT"/>
    <property type="match status" value="1"/>
</dbReference>
<reference evidence="8 9" key="1">
    <citation type="journal article" date="2020" name="Cell Host Microbe">
        <title>Functional and Genomic Variation between Human-Derived Isolates of Lachnospiraceae Reveals Inter- and Intra-Species Diversity.</title>
        <authorList>
            <person name="Sorbara M.T."/>
            <person name="Littmann E.R."/>
            <person name="Fontana E."/>
            <person name="Moody T.U."/>
            <person name="Kohout C.E."/>
            <person name="Gjonbalaj M."/>
            <person name="Eaton V."/>
            <person name="Seok R."/>
            <person name="Leiner I.M."/>
            <person name="Pamer E.G."/>
        </authorList>
    </citation>
    <scope>NUCLEOTIDE SEQUENCE [LARGE SCALE GENOMIC DNA]</scope>
    <source>
        <strain evidence="8 9">MSK.14.16</strain>
    </source>
</reference>
<evidence type="ECO:0000256" key="6">
    <source>
        <dbReference type="ARBA" id="ARBA00023136"/>
    </source>
</evidence>
<keyword evidence="3 8" id="KW-0808">Transferase</keyword>
<keyword evidence="6 7" id="KW-0472">Membrane</keyword>
<keyword evidence="9" id="KW-1185">Reference proteome</keyword>
<evidence type="ECO:0000256" key="7">
    <source>
        <dbReference type="SAM" id="Phobius"/>
    </source>
</evidence>
<evidence type="ECO:0000256" key="3">
    <source>
        <dbReference type="ARBA" id="ARBA00022679"/>
    </source>
</evidence>
<feature type="transmembrane region" description="Helical" evidence="7">
    <location>
        <begin position="12"/>
        <end position="34"/>
    </location>
</feature>
<dbReference type="RefSeq" id="WP_173866432.1">
    <property type="nucleotide sequence ID" value="NZ_JAAWUU010000028.1"/>
</dbReference>